<evidence type="ECO:0000313" key="4">
    <source>
        <dbReference type="Proteomes" id="UP000008810"/>
    </source>
</evidence>
<dbReference type="Gramene" id="PNT69659">
    <property type="protein sequence ID" value="PNT69659"/>
    <property type="gene ID" value="BRADI_3g59712v3"/>
</dbReference>
<accession>A0A2K2D5V4</accession>
<protein>
    <submittedName>
        <fullName evidence="2 3">Uncharacterized protein</fullName>
    </submittedName>
</protein>
<dbReference type="EMBL" id="CM000882">
    <property type="protein sequence ID" value="PNT69659.1"/>
    <property type="molecule type" value="Genomic_DNA"/>
</dbReference>
<reference evidence="2 3" key="1">
    <citation type="journal article" date="2010" name="Nature">
        <title>Genome sequencing and analysis of the model grass Brachypodium distachyon.</title>
        <authorList>
            <consortium name="International Brachypodium Initiative"/>
        </authorList>
    </citation>
    <scope>NUCLEOTIDE SEQUENCE [LARGE SCALE GENOMIC DNA]</scope>
    <source>
        <strain evidence="2 3">Bd21</strain>
    </source>
</reference>
<evidence type="ECO:0000256" key="1">
    <source>
        <dbReference type="SAM" id="MobiDB-lite"/>
    </source>
</evidence>
<keyword evidence="4" id="KW-1185">Reference proteome</keyword>
<dbReference type="EnsemblPlants" id="PNT69659">
    <property type="protein sequence ID" value="PNT69659"/>
    <property type="gene ID" value="BRADI_3g59712v3"/>
</dbReference>
<proteinExistence type="predicted"/>
<evidence type="ECO:0000313" key="2">
    <source>
        <dbReference type="EMBL" id="PNT69659.1"/>
    </source>
</evidence>
<dbReference type="AlphaFoldDB" id="A0A2K2D5V4"/>
<dbReference type="InParanoid" id="A0A2K2D5V4"/>
<dbReference type="Proteomes" id="UP000008810">
    <property type="component" value="Chromosome 3"/>
</dbReference>
<organism evidence="2">
    <name type="scientific">Brachypodium distachyon</name>
    <name type="common">Purple false brome</name>
    <name type="synonym">Trachynia distachya</name>
    <dbReference type="NCBI Taxonomy" id="15368"/>
    <lineage>
        <taxon>Eukaryota</taxon>
        <taxon>Viridiplantae</taxon>
        <taxon>Streptophyta</taxon>
        <taxon>Embryophyta</taxon>
        <taxon>Tracheophyta</taxon>
        <taxon>Spermatophyta</taxon>
        <taxon>Magnoliopsida</taxon>
        <taxon>Liliopsida</taxon>
        <taxon>Poales</taxon>
        <taxon>Poaceae</taxon>
        <taxon>BOP clade</taxon>
        <taxon>Pooideae</taxon>
        <taxon>Stipodae</taxon>
        <taxon>Brachypodieae</taxon>
        <taxon>Brachypodium</taxon>
    </lineage>
</organism>
<reference evidence="2" key="2">
    <citation type="submission" date="2017-06" db="EMBL/GenBank/DDBJ databases">
        <title>WGS assembly of Brachypodium distachyon.</title>
        <authorList>
            <consortium name="The International Brachypodium Initiative"/>
            <person name="Lucas S."/>
            <person name="Harmon-Smith M."/>
            <person name="Lail K."/>
            <person name="Tice H."/>
            <person name="Grimwood J."/>
            <person name="Bruce D."/>
            <person name="Barry K."/>
            <person name="Shu S."/>
            <person name="Lindquist E."/>
            <person name="Wang M."/>
            <person name="Pitluck S."/>
            <person name="Vogel J.P."/>
            <person name="Garvin D.F."/>
            <person name="Mockler T.C."/>
            <person name="Schmutz J."/>
            <person name="Rokhsar D."/>
            <person name="Bevan M.W."/>
        </authorList>
    </citation>
    <scope>NUCLEOTIDE SEQUENCE</scope>
    <source>
        <strain evidence="2">Bd21</strain>
    </source>
</reference>
<feature type="region of interest" description="Disordered" evidence="1">
    <location>
        <begin position="70"/>
        <end position="91"/>
    </location>
</feature>
<name>A0A2K2D5V4_BRADI</name>
<evidence type="ECO:0000313" key="3">
    <source>
        <dbReference type="EnsemblPlants" id="PNT69659"/>
    </source>
</evidence>
<reference evidence="3" key="3">
    <citation type="submission" date="2018-08" db="UniProtKB">
        <authorList>
            <consortium name="EnsemblPlants"/>
        </authorList>
    </citation>
    <scope>IDENTIFICATION</scope>
    <source>
        <strain evidence="3">cv. Bd21</strain>
    </source>
</reference>
<gene>
    <name evidence="2" type="ORF">BRADI_3g59712v3</name>
</gene>
<sequence length="111" mass="12071">MPPLAGSLEADGRFLLGQCRRPAGSHFPVGSRAYHCSACHCRRVCGWEIEHTGDAVARSRFCRSNMVAPPPLPSMEEEPGSSLVATCSRGGGTSWRIPRRGHLLNQHFSAK</sequence>